<proteinExistence type="predicted"/>
<dbReference type="Pfam" id="PF01683">
    <property type="entry name" value="EB"/>
    <property type="match status" value="1"/>
</dbReference>
<keyword evidence="1" id="KW-1133">Transmembrane helix</keyword>
<evidence type="ECO:0000313" key="3">
    <source>
        <dbReference type="Proteomes" id="UP000095283"/>
    </source>
</evidence>
<keyword evidence="1" id="KW-0812">Transmembrane</keyword>
<sequence>MCSFNIKLTSTILTIAAAQITGCSWSSLQPSSCCSMCKWSYLFSWSLSVLACLCISTWRMYSQKIDSMQSRAFRIFPTISTLLLSCTVIMQSQFLLLTLTSFATGNTLHLVYAFHKRRRFHSVTRMKMVLTPIHSPCIRGLCTCLSSSAIYSTLNGCSGVFKVTAVPKQRVPQALPGGVCIPGVECTGGSSCFLGVCTCPPELVQQGTGSVLYFYRMPRLTAVL</sequence>
<dbReference type="AlphaFoldDB" id="A0A1I7X232"/>
<reference evidence="4" key="1">
    <citation type="submission" date="2016-11" db="UniProtKB">
        <authorList>
            <consortium name="WormBaseParasite"/>
        </authorList>
    </citation>
    <scope>IDENTIFICATION</scope>
</reference>
<dbReference type="Proteomes" id="UP000095283">
    <property type="component" value="Unplaced"/>
</dbReference>
<dbReference type="InterPro" id="IPR006149">
    <property type="entry name" value="EB_dom"/>
</dbReference>
<keyword evidence="1" id="KW-0472">Membrane</keyword>
<keyword evidence="3" id="KW-1185">Reference proteome</keyword>
<evidence type="ECO:0000256" key="1">
    <source>
        <dbReference type="SAM" id="Phobius"/>
    </source>
</evidence>
<organism evidence="3 4">
    <name type="scientific">Heterorhabditis bacteriophora</name>
    <name type="common">Entomopathogenic nematode worm</name>
    <dbReference type="NCBI Taxonomy" id="37862"/>
    <lineage>
        <taxon>Eukaryota</taxon>
        <taxon>Metazoa</taxon>
        <taxon>Ecdysozoa</taxon>
        <taxon>Nematoda</taxon>
        <taxon>Chromadorea</taxon>
        <taxon>Rhabditida</taxon>
        <taxon>Rhabditina</taxon>
        <taxon>Rhabditomorpha</taxon>
        <taxon>Strongyloidea</taxon>
        <taxon>Heterorhabditidae</taxon>
        <taxon>Heterorhabditis</taxon>
    </lineage>
</organism>
<evidence type="ECO:0000313" key="4">
    <source>
        <dbReference type="WBParaSite" id="Hba_11524"/>
    </source>
</evidence>
<accession>A0A1I7X232</accession>
<dbReference type="WBParaSite" id="Hba_11524">
    <property type="protein sequence ID" value="Hba_11524"/>
    <property type="gene ID" value="Hba_11524"/>
</dbReference>
<feature type="domain" description="EB" evidence="2">
    <location>
        <begin position="170"/>
        <end position="207"/>
    </location>
</feature>
<protein>
    <submittedName>
        <fullName evidence="4">EB domain-containing protein</fullName>
    </submittedName>
</protein>
<feature type="transmembrane region" description="Helical" evidence="1">
    <location>
        <begin position="96"/>
        <end position="115"/>
    </location>
</feature>
<name>A0A1I7X232_HETBA</name>
<feature type="transmembrane region" description="Helical" evidence="1">
    <location>
        <begin position="42"/>
        <end position="61"/>
    </location>
</feature>
<evidence type="ECO:0000259" key="2">
    <source>
        <dbReference type="Pfam" id="PF01683"/>
    </source>
</evidence>